<dbReference type="GO" id="GO:0008932">
    <property type="term" value="F:lytic endotransglycosylase activity"/>
    <property type="evidence" value="ECO:0007669"/>
    <property type="project" value="TreeGrafter"/>
</dbReference>
<feature type="domain" description="LysM" evidence="1">
    <location>
        <begin position="139"/>
        <end position="183"/>
    </location>
</feature>
<feature type="domain" description="LysM" evidence="1">
    <location>
        <begin position="89"/>
        <end position="133"/>
    </location>
</feature>
<accession>A0A2M7IPP6</accession>
<dbReference type="Proteomes" id="UP000230837">
    <property type="component" value="Unassembled WGS sequence"/>
</dbReference>
<dbReference type="AlphaFoldDB" id="A0A2M7IPP6"/>
<dbReference type="SMART" id="SM00257">
    <property type="entry name" value="LysM"/>
    <property type="match status" value="2"/>
</dbReference>
<dbReference type="PANTHER" id="PTHR33734:SF22">
    <property type="entry name" value="MEMBRANE-BOUND LYTIC MUREIN TRANSGLYCOSYLASE D"/>
    <property type="match status" value="1"/>
</dbReference>
<dbReference type="Gene3D" id="3.10.350.10">
    <property type="entry name" value="LysM domain"/>
    <property type="match status" value="2"/>
</dbReference>
<dbReference type="EMBL" id="PFHR01000035">
    <property type="protein sequence ID" value="PIW97248.1"/>
    <property type="molecule type" value="Genomic_DNA"/>
</dbReference>
<gene>
    <name evidence="2" type="ORF">COZ82_00605</name>
</gene>
<reference evidence="3" key="1">
    <citation type="submission" date="2017-09" db="EMBL/GenBank/DDBJ databases">
        <title>Depth-based differentiation of microbial function through sediment-hosted aquifers and enrichment of novel symbionts in the deep terrestrial subsurface.</title>
        <authorList>
            <person name="Probst A.J."/>
            <person name="Ladd B."/>
            <person name="Jarett J.K."/>
            <person name="Geller-Mcgrath D.E."/>
            <person name="Sieber C.M.K."/>
            <person name="Emerson J.B."/>
            <person name="Anantharaman K."/>
            <person name="Thomas B.C."/>
            <person name="Malmstrom R."/>
            <person name="Stieglmeier M."/>
            <person name="Klingl A."/>
            <person name="Woyke T."/>
            <person name="Ryan C.M."/>
            <person name="Banfield J.F."/>
        </authorList>
    </citation>
    <scope>NUCLEOTIDE SEQUENCE [LARGE SCALE GENOMIC DNA]</scope>
</reference>
<dbReference type="InterPro" id="IPR018392">
    <property type="entry name" value="LysM"/>
</dbReference>
<dbReference type="Pfam" id="PF01476">
    <property type="entry name" value="LysM"/>
    <property type="match status" value="2"/>
</dbReference>
<name>A0A2M7IPP6_9BACT</name>
<proteinExistence type="predicted"/>
<dbReference type="SUPFAM" id="SSF54106">
    <property type="entry name" value="LysM domain"/>
    <property type="match status" value="2"/>
</dbReference>
<dbReference type="PANTHER" id="PTHR33734">
    <property type="entry name" value="LYSM DOMAIN-CONTAINING GPI-ANCHORED PROTEIN 2"/>
    <property type="match status" value="1"/>
</dbReference>
<protein>
    <recommendedName>
        <fullName evidence="1">LysM domain-containing protein</fullName>
    </recommendedName>
</protein>
<sequence>MLALTIATPFLIHNGLLKGDVVKAEASVPEVIKTGLALDIPVLSAVQNSDLNSAKGGGEVIAMDNALISTGPVGADEISATKYTTGEISVYTVRPGDSLSQIAEMFGVTANTILWANDISRGKAIQPGDTLIILPVVGVRHIIKSGDTIASIAKKYGGDVEEIISYNQLSSATDLAIGNTLVIPGG</sequence>
<dbReference type="InterPro" id="IPR036779">
    <property type="entry name" value="LysM_dom_sf"/>
</dbReference>
<evidence type="ECO:0000313" key="2">
    <source>
        <dbReference type="EMBL" id="PIW97248.1"/>
    </source>
</evidence>
<feature type="non-terminal residue" evidence="2">
    <location>
        <position position="186"/>
    </location>
</feature>
<evidence type="ECO:0000259" key="1">
    <source>
        <dbReference type="PROSITE" id="PS51782"/>
    </source>
</evidence>
<comment type="caution">
    <text evidence="2">The sequence shown here is derived from an EMBL/GenBank/DDBJ whole genome shotgun (WGS) entry which is preliminary data.</text>
</comment>
<evidence type="ECO:0000313" key="3">
    <source>
        <dbReference type="Proteomes" id="UP000230837"/>
    </source>
</evidence>
<organism evidence="2 3">
    <name type="scientific">Candidatus Kaiserbacteria bacterium CG_4_8_14_3_um_filter_38_9</name>
    <dbReference type="NCBI Taxonomy" id="1974599"/>
    <lineage>
        <taxon>Bacteria</taxon>
        <taxon>Candidatus Kaiseribacteriota</taxon>
    </lineage>
</organism>
<dbReference type="PROSITE" id="PS51782">
    <property type="entry name" value="LYSM"/>
    <property type="match status" value="2"/>
</dbReference>
<dbReference type="CDD" id="cd00118">
    <property type="entry name" value="LysM"/>
    <property type="match status" value="2"/>
</dbReference>